<dbReference type="Gene3D" id="3.30.70.240">
    <property type="match status" value="1"/>
</dbReference>
<dbReference type="PANTHER" id="PTHR16301:SF20">
    <property type="entry name" value="IMPACT FAMILY MEMBER YIGZ"/>
    <property type="match status" value="1"/>
</dbReference>
<evidence type="ECO:0000313" key="3">
    <source>
        <dbReference type="EMBL" id="EFR31681.1"/>
    </source>
</evidence>
<dbReference type="AlphaFoldDB" id="E4KMY5"/>
<protein>
    <submittedName>
        <fullName evidence="3">YigZ family protein</fullName>
    </submittedName>
</protein>
<dbReference type="PANTHER" id="PTHR16301">
    <property type="entry name" value="IMPACT-RELATED"/>
    <property type="match status" value="1"/>
</dbReference>
<dbReference type="OrthoDB" id="9813771at2"/>
<dbReference type="eggNOG" id="COG1739">
    <property type="taxonomic scope" value="Bacteria"/>
</dbReference>
<dbReference type="PROSITE" id="PS00910">
    <property type="entry name" value="UPF0029"/>
    <property type="match status" value="1"/>
</dbReference>
<dbReference type="InterPro" id="IPR035647">
    <property type="entry name" value="EFG_III/V"/>
</dbReference>
<name>E4KMY5_9LACT</name>
<dbReference type="InterPro" id="IPR020569">
    <property type="entry name" value="UPF0029_Impact_CS"/>
</dbReference>
<evidence type="ECO:0000256" key="1">
    <source>
        <dbReference type="ARBA" id="ARBA00007665"/>
    </source>
</evidence>
<reference evidence="3 4" key="1">
    <citation type="submission" date="2010-10" db="EMBL/GenBank/DDBJ databases">
        <authorList>
            <person name="Durkin A.S."/>
            <person name="Madupu R."/>
            <person name="Torralba M."/>
            <person name="Gillis M."/>
            <person name="Methe B."/>
            <person name="Sutton G."/>
            <person name="Nelson K.E."/>
        </authorList>
    </citation>
    <scope>NUCLEOTIDE SEQUENCE [LARGE SCALE GENOMIC DNA]</scope>
    <source>
        <strain evidence="3 4">ACS-139-V-Col8</strain>
    </source>
</reference>
<dbReference type="InterPro" id="IPR001498">
    <property type="entry name" value="Impact_N"/>
</dbReference>
<dbReference type="Gene3D" id="3.30.230.30">
    <property type="entry name" value="Impact, N-terminal domain"/>
    <property type="match status" value="1"/>
</dbReference>
<keyword evidence="4" id="KW-1185">Reference proteome</keyword>
<dbReference type="Proteomes" id="UP000005990">
    <property type="component" value="Unassembled WGS sequence"/>
</dbReference>
<dbReference type="Pfam" id="PF01205">
    <property type="entry name" value="Impact_N"/>
    <property type="match status" value="1"/>
</dbReference>
<comment type="similarity">
    <text evidence="1">Belongs to the IMPACT family.</text>
</comment>
<dbReference type="EMBL" id="AENN01000006">
    <property type="protein sequence ID" value="EFR31681.1"/>
    <property type="molecule type" value="Genomic_DNA"/>
</dbReference>
<proteinExistence type="inferred from homology"/>
<feature type="domain" description="Impact N-terminal" evidence="2">
    <location>
        <begin position="20"/>
        <end position="124"/>
    </location>
</feature>
<gene>
    <name evidence="3" type="ORF">HMPREF9257_0198</name>
</gene>
<dbReference type="SUPFAM" id="SSF54211">
    <property type="entry name" value="Ribosomal protein S5 domain 2-like"/>
    <property type="match status" value="1"/>
</dbReference>
<evidence type="ECO:0000259" key="2">
    <source>
        <dbReference type="Pfam" id="PF01205"/>
    </source>
</evidence>
<dbReference type="GO" id="GO:0006446">
    <property type="term" value="P:regulation of translational initiation"/>
    <property type="evidence" value="ECO:0007669"/>
    <property type="project" value="TreeGrafter"/>
</dbReference>
<dbReference type="NCBIfam" id="TIGR00257">
    <property type="entry name" value="IMPACT_YIGZ"/>
    <property type="match status" value="1"/>
</dbReference>
<dbReference type="InterPro" id="IPR023582">
    <property type="entry name" value="Impact"/>
</dbReference>
<dbReference type="InterPro" id="IPR036956">
    <property type="entry name" value="Impact_N_sf"/>
</dbReference>
<dbReference type="GO" id="GO:0005737">
    <property type="term" value="C:cytoplasm"/>
    <property type="evidence" value="ECO:0007669"/>
    <property type="project" value="TreeGrafter"/>
</dbReference>
<organism evidence="3 4">
    <name type="scientific">Eremococcus coleocola ACS-139-V-Col8</name>
    <dbReference type="NCBI Taxonomy" id="908337"/>
    <lineage>
        <taxon>Bacteria</taxon>
        <taxon>Bacillati</taxon>
        <taxon>Bacillota</taxon>
        <taxon>Bacilli</taxon>
        <taxon>Lactobacillales</taxon>
        <taxon>Aerococcaceae</taxon>
        <taxon>Eremococcus</taxon>
    </lineage>
</organism>
<dbReference type="RefSeq" id="WP_006417813.1">
    <property type="nucleotide sequence ID" value="NZ_AENN01000006.1"/>
</dbReference>
<dbReference type="InterPro" id="IPR015796">
    <property type="entry name" value="Impact_YigZ-like"/>
</dbReference>
<dbReference type="SUPFAM" id="SSF54980">
    <property type="entry name" value="EF-G C-terminal domain-like"/>
    <property type="match status" value="1"/>
</dbReference>
<dbReference type="InterPro" id="IPR020568">
    <property type="entry name" value="Ribosomal_Su5_D2-typ_SF"/>
</dbReference>
<sequence>MSINYYSIAQPQEAELIVNKSRFISYLEPITSPDQAQTRLQEIRKEHYKANHHCWAYILGDDSNIQKLSDDGEPSGTAGMPILEVLKQNQLTYILAVVVRYFGGIKLGAGGLIRAYSSATSECLAQSQRIQNVDQNQVELVIDYKNNDGLLQSLHTHTLPLEITDTKYTDKVIHHLSIPSQELDHVMVELTDRLQGKLSWEDLGIKQINLPYH</sequence>
<accession>E4KMY5</accession>
<evidence type="ECO:0000313" key="4">
    <source>
        <dbReference type="Proteomes" id="UP000005990"/>
    </source>
</evidence>
<comment type="caution">
    <text evidence="3">The sequence shown here is derived from an EMBL/GenBank/DDBJ whole genome shotgun (WGS) entry which is preliminary data.</text>
</comment>
<dbReference type="STRING" id="908337.HMPREF9257_0198"/>